<evidence type="ECO:0000313" key="7">
    <source>
        <dbReference type="EMBL" id="AHG93225.1"/>
    </source>
</evidence>
<dbReference type="InterPro" id="IPR011712">
    <property type="entry name" value="Sig_transdc_His_kin_sub3_dim/P"/>
</dbReference>
<dbReference type="Gene3D" id="3.30.450.40">
    <property type="match status" value="1"/>
</dbReference>
<dbReference type="InterPro" id="IPR000014">
    <property type="entry name" value="PAS"/>
</dbReference>
<sequence length="550" mass="60535">MPTSADAHASALVRWRTLGELTQAIAGYRTLEGLFHDLNGRLHDLLNFTYLSVVLHDPAADRMRVWQIEGAPMPMRGHVAGIPMVESPSGRVWTTQQPVVIHDTATSGVYASVEKALYDAGVRAFLSLPLTTVHRRLGAFNLGNSRPGVYDDIDLELPLLVASHIAVAVDNALHAEDALALHAALEERNRELTRERERLEEIVREIPAVVWELYGDPASPACRVAFLNAAADELLGRTAGRPLTTPRRLAASIHKADRENVARYLDACMRRETVDGPVLRCLRRKTEKRWVELRATPILDDERAVVGLRGVAVDVTTHVQMTQERRRHEEMLAAERLRERARVAADIHDTLIQSAVGSSLRLQALSLRLSAADVRLRGELDEALGLLDDAIVEGRKAVQGLRASAAELDTVTVLHRAAERLAAEHRTAFRITANEPPSPVDGHVLLEIQRAALEAVTNAFRHAEACLVSVDIEYRGESVRVTISDDGVGIDPRILGEGRLGHFGLLVMRERVEAVGGTLRVTSQRGGTQVEIVTPVRLPESHRPSLTRGE</sequence>
<dbReference type="InterPro" id="IPR035965">
    <property type="entry name" value="PAS-like_dom_sf"/>
</dbReference>
<keyword evidence="7" id="KW-0067">ATP-binding</keyword>
<dbReference type="InterPro" id="IPR003018">
    <property type="entry name" value="GAF"/>
</dbReference>
<dbReference type="SMART" id="SM00387">
    <property type="entry name" value="HATPase_c"/>
    <property type="match status" value="1"/>
</dbReference>
<keyword evidence="1" id="KW-0808">Transferase</keyword>
<dbReference type="Gene3D" id="3.30.450.20">
    <property type="entry name" value="PAS domain"/>
    <property type="match status" value="1"/>
</dbReference>
<geneLocation type="plasmid" evidence="7 8">
    <name>2</name>
</geneLocation>
<evidence type="ECO:0000256" key="4">
    <source>
        <dbReference type="SAM" id="Coils"/>
    </source>
</evidence>
<dbReference type="InterPro" id="IPR000700">
    <property type="entry name" value="PAS-assoc_C"/>
</dbReference>
<evidence type="ECO:0000313" key="8">
    <source>
        <dbReference type="Proteomes" id="UP000019151"/>
    </source>
</evidence>
<dbReference type="PROSITE" id="PS50113">
    <property type="entry name" value="PAC"/>
    <property type="match status" value="1"/>
</dbReference>
<evidence type="ECO:0000256" key="1">
    <source>
        <dbReference type="ARBA" id="ARBA00022679"/>
    </source>
</evidence>
<evidence type="ECO:0000256" key="3">
    <source>
        <dbReference type="ARBA" id="ARBA00023012"/>
    </source>
</evidence>
<gene>
    <name evidence="7" type="ORF">J421_5690</name>
</gene>
<dbReference type="Proteomes" id="UP000019151">
    <property type="component" value="Plasmid 2"/>
</dbReference>
<keyword evidence="3" id="KW-0902">Two-component regulatory system</keyword>
<keyword evidence="7" id="KW-0614">Plasmid</keyword>
<dbReference type="InterPro" id="IPR003594">
    <property type="entry name" value="HATPase_dom"/>
</dbReference>
<dbReference type="SMART" id="SM00065">
    <property type="entry name" value="GAF"/>
    <property type="match status" value="1"/>
</dbReference>
<feature type="coiled-coil region" evidence="4">
    <location>
        <begin position="175"/>
        <end position="205"/>
    </location>
</feature>
<dbReference type="InterPro" id="IPR036890">
    <property type="entry name" value="HATPase_C_sf"/>
</dbReference>
<keyword evidence="7" id="KW-0547">Nucleotide-binding</keyword>
<dbReference type="GO" id="GO:0046983">
    <property type="term" value="F:protein dimerization activity"/>
    <property type="evidence" value="ECO:0007669"/>
    <property type="project" value="InterPro"/>
</dbReference>
<dbReference type="InterPro" id="IPR050482">
    <property type="entry name" value="Sensor_HK_TwoCompSys"/>
</dbReference>
<dbReference type="InterPro" id="IPR013655">
    <property type="entry name" value="PAS_fold_3"/>
</dbReference>
<keyword evidence="2" id="KW-0418">Kinase</keyword>
<dbReference type="eggNOG" id="COG2203">
    <property type="taxonomic scope" value="Bacteria"/>
</dbReference>
<dbReference type="PROSITE" id="PS50109">
    <property type="entry name" value="HIS_KIN"/>
    <property type="match status" value="1"/>
</dbReference>
<dbReference type="Pfam" id="PF07730">
    <property type="entry name" value="HisKA_3"/>
    <property type="match status" value="1"/>
</dbReference>
<dbReference type="PANTHER" id="PTHR24421">
    <property type="entry name" value="NITRATE/NITRITE SENSOR PROTEIN NARX-RELATED"/>
    <property type="match status" value="1"/>
</dbReference>
<dbReference type="GO" id="GO:0005524">
    <property type="term" value="F:ATP binding"/>
    <property type="evidence" value="ECO:0007669"/>
    <property type="project" value="UniProtKB-KW"/>
</dbReference>
<name>W0RSF8_9BACT</name>
<dbReference type="GO" id="GO:0016020">
    <property type="term" value="C:membrane"/>
    <property type="evidence" value="ECO:0007669"/>
    <property type="project" value="InterPro"/>
</dbReference>
<dbReference type="Gene3D" id="1.20.5.1930">
    <property type="match status" value="1"/>
</dbReference>
<dbReference type="PANTHER" id="PTHR24421:SF62">
    <property type="entry name" value="SENSORY TRANSDUCTION HISTIDINE KINASE"/>
    <property type="match status" value="1"/>
</dbReference>
<dbReference type="Pfam" id="PF02518">
    <property type="entry name" value="HATPase_c"/>
    <property type="match status" value="1"/>
</dbReference>
<feature type="domain" description="Histidine kinase" evidence="5">
    <location>
        <begin position="447"/>
        <end position="538"/>
    </location>
</feature>
<dbReference type="SUPFAM" id="SSF55874">
    <property type="entry name" value="ATPase domain of HSP90 chaperone/DNA topoisomerase II/histidine kinase"/>
    <property type="match status" value="1"/>
</dbReference>
<keyword evidence="8" id="KW-1185">Reference proteome</keyword>
<accession>W0RSF8</accession>
<dbReference type="Pfam" id="PF13185">
    <property type="entry name" value="GAF_2"/>
    <property type="match status" value="1"/>
</dbReference>
<dbReference type="AlphaFoldDB" id="W0RSF8"/>
<dbReference type="InterPro" id="IPR029016">
    <property type="entry name" value="GAF-like_dom_sf"/>
</dbReference>
<evidence type="ECO:0000256" key="2">
    <source>
        <dbReference type="ARBA" id="ARBA00022777"/>
    </source>
</evidence>
<dbReference type="InterPro" id="IPR005467">
    <property type="entry name" value="His_kinase_dom"/>
</dbReference>
<dbReference type="Pfam" id="PF08447">
    <property type="entry name" value="PAS_3"/>
    <property type="match status" value="1"/>
</dbReference>
<dbReference type="Gene3D" id="3.30.565.10">
    <property type="entry name" value="Histidine kinase-like ATPase, C-terminal domain"/>
    <property type="match status" value="1"/>
</dbReference>
<dbReference type="CDD" id="cd16917">
    <property type="entry name" value="HATPase_UhpB-NarQ-NarX-like"/>
    <property type="match status" value="1"/>
</dbReference>
<keyword evidence="4" id="KW-0175">Coiled coil</keyword>
<dbReference type="SUPFAM" id="SSF55781">
    <property type="entry name" value="GAF domain-like"/>
    <property type="match status" value="1"/>
</dbReference>
<dbReference type="OrthoDB" id="9797605at2"/>
<dbReference type="KEGG" id="gba:J421_5690"/>
<protein>
    <submittedName>
        <fullName evidence="7">ATP-binding region ATPase domain protein</fullName>
    </submittedName>
</protein>
<dbReference type="RefSeq" id="WP_025414531.1">
    <property type="nucleotide sequence ID" value="NZ_CP007130.1"/>
</dbReference>
<organism evidence="7 8">
    <name type="scientific">Gemmatirosa kalamazoonensis</name>
    <dbReference type="NCBI Taxonomy" id="861299"/>
    <lineage>
        <taxon>Bacteria</taxon>
        <taxon>Pseudomonadati</taxon>
        <taxon>Gemmatimonadota</taxon>
        <taxon>Gemmatimonadia</taxon>
        <taxon>Gemmatimonadales</taxon>
        <taxon>Gemmatimonadaceae</taxon>
        <taxon>Gemmatirosa</taxon>
    </lineage>
</organism>
<dbReference type="GO" id="GO:0000155">
    <property type="term" value="F:phosphorelay sensor kinase activity"/>
    <property type="evidence" value="ECO:0007669"/>
    <property type="project" value="InterPro"/>
</dbReference>
<dbReference type="eggNOG" id="COG4585">
    <property type="taxonomic scope" value="Bacteria"/>
</dbReference>
<dbReference type="SUPFAM" id="SSF55785">
    <property type="entry name" value="PYP-like sensor domain (PAS domain)"/>
    <property type="match status" value="1"/>
</dbReference>
<dbReference type="EMBL" id="CP007130">
    <property type="protein sequence ID" value="AHG93225.1"/>
    <property type="molecule type" value="Genomic_DNA"/>
</dbReference>
<dbReference type="CDD" id="cd00130">
    <property type="entry name" value="PAS"/>
    <property type="match status" value="1"/>
</dbReference>
<proteinExistence type="predicted"/>
<reference evidence="7 8" key="1">
    <citation type="journal article" date="2014" name="Genome Announc.">
        <title>Genome Sequence and Methylome of Soil Bacterium Gemmatirosa kalamazoonensis KBS708T, a Member of the Rarely Cultivated Gemmatimonadetes Phylum.</title>
        <authorList>
            <person name="Debruyn J.M."/>
            <person name="Radosevich M."/>
            <person name="Wommack K.E."/>
            <person name="Polson S.W."/>
            <person name="Hauser L.J."/>
            <person name="Fawaz M.N."/>
            <person name="Korlach J."/>
            <person name="Tsai Y.C."/>
        </authorList>
    </citation>
    <scope>NUCLEOTIDE SEQUENCE [LARGE SCALE GENOMIC DNA]</scope>
    <source>
        <strain evidence="7 8">KBS708</strain>
        <plasmid evidence="8">Plasmid 2</plasmid>
    </source>
</reference>
<feature type="domain" description="PAC" evidence="6">
    <location>
        <begin position="272"/>
        <end position="327"/>
    </location>
</feature>
<dbReference type="InParanoid" id="W0RSF8"/>
<dbReference type="HOGENOM" id="CLU_494993_0_0_0"/>
<evidence type="ECO:0000259" key="6">
    <source>
        <dbReference type="PROSITE" id="PS50113"/>
    </source>
</evidence>
<evidence type="ECO:0000259" key="5">
    <source>
        <dbReference type="PROSITE" id="PS50109"/>
    </source>
</evidence>